<proteinExistence type="predicted"/>
<keyword evidence="2" id="KW-1185">Reference proteome</keyword>
<protein>
    <submittedName>
        <fullName evidence="1">Uncharacterized protein</fullName>
    </submittedName>
</protein>
<evidence type="ECO:0000313" key="2">
    <source>
        <dbReference type="Proteomes" id="UP000324222"/>
    </source>
</evidence>
<comment type="caution">
    <text evidence="1">The sequence shown here is derived from an EMBL/GenBank/DDBJ whole genome shotgun (WGS) entry which is preliminary data.</text>
</comment>
<dbReference type="AlphaFoldDB" id="A0A5B7IJ15"/>
<gene>
    <name evidence="1" type="ORF">E2C01_075104</name>
</gene>
<reference evidence="1 2" key="1">
    <citation type="submission" date="2019-05" db="EMBL/GenBank/DDBJ databases">
        <title>Another draft genome of Portunus trituberculatus and its Hox gene families provides insights of decapod evolution.</title>
        <authorList>
            <person name="Jeong J.-H."/>
            <person name="Song I."/>
            <person name="Kim S."/>
            <person name="Choi T."/>
            <person name="Kim D."/>
            <person name="Ryu S."/>
            <person name="Kim W."/>
        </authorList>
    </citation>
    <scope>NUCLEOTIDE SEQUENCE [LARGE SCALE GENOMIC DNA]</scope>
    <source>
        <tissue evidence="1">Muscle</tissue>
    </source>
</reference>
<accession>A0A5B7IJ15</accession>
<evidence type="ECO:0000313" key="1">
    <source>
        <dbReference type="EMBL" id="MPC80524.1"/>
    </source>
</evidence>
<dbReference type="EMBL" id="VSRR010054271">
    <property type="protein sequence ID" value="MPC80524.1"/>
    <property type="molecule type" value="Genomic_DNA"/>
</dbReference>
<dbReference type="Proteomes" id="UP000324222">
    <property type="component" value="Unassembled WGS sequence"/>
</dbReference>
<organism evidence="1 2">
    <name type="scientific">Portunus trituberculatus</name>
    <name type="common">Swimming crab</name>
    <name type="synonym">Neptunus trituberculatus</name>
    <dbReference type="NCBI Taxonomy" id="210409"/>
    <lineage>
        <taxon>Eukaryota</taxon>
        <taxon>Metazoa</taxon>
        <taxon>Ecdysozoa</taxon>
        <taxon>Arthropoda</taxon>
        <taxon>Crustacea</taxon>
        <taxon>Multicrustacea</taxon>
        <taxon>Malacostraca</taxon>
        <taxon>Eumalacostraca</taxon>
        <taxon>Eucarida</taxon>
        <taxon>Decapoda</taxon>
        <taxon>Pleocyemata</taxon>
        <taxon>Brachyura</taxon>
        <taxon>Eubrachyura</taxon>
        <taxon>Portunoidea</taxon>
        <taxon>Portunidae</taxon>
        <taxon>Portuninae</taxon>
        <taxon>Portunus</taxon>
    </lineage>
</organism>
<name>A0A5B7IJ15_PORTR</name>
<sequence length="203" mass="21902">MVRLWRQWSSRSLSPRNGPLCPRLLVAWLPQLRASGLRLVMPLVPDTLCWLILLCFRPLLLLRDPSLLSAPVEFPAYREGSDRHLALEAMVSEMLVTGSRPSGQLLFLHLPCAQDQSGLEAYLRPIGPLHGDSFISSLSLPVARLGQPFSGSGLTVSAGQDSTSVPLEVFAETSCVPSTVSARWTPADAGSAVVPKEALGGCF</sequence>